<dbReference type="EMBL" id="BART01005373">
    <property type="protein sequence ID" value="GAG65037.1"/>
    <property type="molecule type" value="Genomic_DNA"/>
</dbReference>
<dbReference type="InterPro" id="IPR029032">
    <property type="entry name" value="AhpD-like"/>
</dbReference>
<evidence type="ECO:0000259" key="1">
    <source>
        <dbReference type="Pfam" id="PF02627"/>
    </source>
</evidence>
<dbReference type="SUPFAM" id="SSF69118">
    <property type="entry name" value="AhpD-like"/>
    <property type="match status" value="1"/>
</dbReference>
<dbReference type="InterPro" id="IPR003779">
    <property type="entry name" value="CMD-like"/>
</dbReference>
<dbReference type="Gene3D" id="1.20.1290.10">
    <property type="entry name" value="AhpD-like"/>
    <property type="match status" value="1"/>
</dbReference>
<feature type="domain" description="Carboxymuconolactone decarboxylase-like" evidence="1">
    <location>
        <begin position="49"/>
        <end position="91"/>
    </location>
</feature>
<comment type="caution">
    <text evidence="2">The sequence shown here is derived from an EMBL/GenBank/DDBJ whole genome shotgun (WGS) entry which is preliminary data.</text>
</comment>
<dbReference type="Pfam" id="PF02627">
    <property type="entry name" value="CMD"/>
    <property type="match status" value="1"/>
</dbReference>
<organism evidence="2">
    <name type="scientific">marine sediment metagenome</name>
    <dbReference type="NCBI Taxonomy" id="412755"/>
    <lineage>
        <taxon>unclassified sequences</taxon>
        <taxon>metagenomes</taxon>
        <taxon>ecological metagenomes</taxon>
    </lineage>
</organism>
<protein>
    <recommendedName>
        <fullName evidence="1">Carboxymuconolactone decarboxylase-like domain-containing protein</fullName>
    </recommendedName>
</protein>
<proteinExistence type="predicted"/>
<name>X1A4F6_9ZZZZ</name>
<dbReference type="InterPro" id="IPR004675">
    <property type="entry name" value="AhpD_core"/>
</dbReference>
<evidence type="ECO:0000313" key="2">
    <source>
        <dbReference type="EMBL" id="GAG65037.1"/>
    </source>
</evidence>
<dbReference type="NCBIfam" id="TIGR00778">
    <property type="entry name" value="ahpD_dom"/>
    <property type="match status" value="1"/>
</dbReference>
<feature type="non-terminal residue" evidence="2">
    <location>
        <position position="152"/>
    </location>
</feature>
<sequence length="152" mass="16359">MIKHLQPVSSASANTLLAQAYPQIKRAFGALVEPFTLHAPAPRLLAGIWMATRETELVGIVRREIKEAVAATVSRLNQCPYCVDAHTMMLHATSAHGTATAISQVNDGEIQDPAIRQIVTWADATRSPDDPLLLRPPFSEAEAPEIIGTAVA</sequence>
<dbReference type="AlphaFoldDB" id="X1A4F6"/>
<reference evidence="2" key="1">
    <citation type="journal article" date="2014" name="Front. Microbiol.">
        <title>High frequency of phylogenetically diverse reductive dehalogenase-homologous genes in deep subseafloor sedimentary metagenomes.</title>
        <authorList>
            <person name="Kawai M."/>
            <person name="Futagami T."/>
            <person name="Toyoda A."/>
            <person name="Takaki Y."/>
            <person name="Nishi S."/>
            <person name="Hori S."/>
            <person name="Arai W."/>
            <person name="Tsubouchi T."/>
            <person name="Morono Y."/>
            <person name="Uchiyama I."/>
            <person name="Ito T."/>
            <person name="Fujiyama A."/>
            <person name="Inagaki F."/>
            <person name="Takami H."/>
        </authorList>
    </citation>
    <scope>NUCLEOTIDE SEQUENCE</scope>
    <source>
        <strain evidence="2">Expedition CK06-06</strain>
    </source>
</reference>
<gene>
    <name evidence="2" type="ORF">S01H4_12571</name>
</gene>
<accession>X1A4F6</accession>
<dbReference type="GO" id="GO:0051920">
    <property type="term" value="F:peroxiredoxin activity"/>
    <property type="evidence" value="ECO:0007669"/>
    <property type="project" value="InterPro"/>
</dbReference>